<dbReference type="SUPFAM" id="SSF50978">
    <property type="entry name" value="WD40 repeat-like"/>
    <property type="match status" value="1"/>
</dbReference>
<dbReference type="STRING" id="543379.A0A232EVQ7"/>
<accession>A0A232EVQ7</accession>
<keyword evidence="2" id="KW-0853">WD repeat</keyword>
<comment type="caution">
    <text evidence="4">The sequence shown here is derived from an EMBL/GenBank/DDBJ whole genome shotgun (WGS) entry which is preliminary data.</text>
</comment>
<dbReference type="AlphaFoldDB" id="A0A232EVQ7"/>
<evidence type="ECO:0000313" key="5">
    <source>
        <dbReference type="Proteomes" id="UP000215335"/>
    </source>
</evidence>
<feature type="non-terminal residue" evidence="4">
    <location>
        <position position="1"/>
    </location>
</feature>
<dbReference type="Proteomes" id="UP000215335">
    <property type="component" value="Unassembled WGS sequence"/>
</dbReference>
<feature type="compositionally biased region" description="Basic and acidic residues" evidence="3">
    <location>
        <begin position="427"/>
        <end position="437"/>
    </location>
</feature>
<dbReference type="EMBL" id="NNAY01001962">
    <property type="protein sequence ID" value="OXU22438.1"/>
    <property type="molecule type" value="Genomic_DNA"/>
</dbReference>
<dbReference type="Gene3D" id="2.130.10.10">
    <property type="entry name" value="YVTN repeat-like/Quinoprotein amine dehydrogenase"/>
    <property type="match status" value="2"/>
</dbReference>
<dbReference type="InterPro" id="IPR036322">
    <property type="entry name" value="WD40_repeat_dom_sf"/>
</dbReference>
<dbReference type="PROSITE" id="PS50082">
    <property type="entry name" value="WD_REPEATS_2"/>
    <property type="match status" value="3"/>
</dbReference>
<dbReference type="Pfam" id="PF00400">
    <property type="entry name" value="WD40"/>
    <property type="match status" value="4"/>
</dbReference>
<feature type="repeat" description="WD" evidence="2">
    <location>
        <begin position="92"/>
        <end position="122"/>
    </location>
</feature>
<organism evidence="4 5">
    <name type="scientific">Trichomalopsis sarcophagae</name>
    <dbReference type="NCBI Taxonomy" id="543379"/>
    <lineage>
        <taxon>Eukaryota</taxon>
        <taxon>Metazoa</taxon>
        <taxon>Ecdysozoa</taxon>
        <taxon>Arthropoda</taxon>
        <taxon>Hexapoda</taxon>
        <taxon>Insecta</taxon>
        <taxon>Pterygota</taxon>
        <taxon>Neoptera</taxon>
        <taxon>Endopterygota</taxon>
        <taxon>Hymenoptera</taxon>
        <taxon>Apocrita</taxon>
        <taxon>Proctotrupomorpha</taxon>
        <taxon>Chalcidoidea</taxon>
        <taxon>Pteromalidae</taxon>
        <taxon>Pteromalinae</taxon>
        <taxon>Trichomalopsis</taxon>
    </lineage>
</organism>
<evidence type="ECO:0000256" key="3">
    <source>
        <dbReference type="SAM" id="MobiDB-lite"/>
    </source>
</evidence>
<dbReference type="OrthoDB" id="308449at2759"/>
<feature type="repeat" description="WD" evidence="2">
    <location>
        <begin position="143"/>
        <end position="177"/>
    </location>
</feature>
<evidence type="ECO:0008006" key="6">
    <source>
        <dbReference type="Google" id="ProtNLM"/>
    </source>
</evidence>
<evidence type="ECO:0000313" key="4">
    <source>
        <dbReference type="EMBL" id="OXU22438.1"/>
    </source>
</evidence>
<keyword evidence="5" id="KW-1185">Reference proteome</keyword>
<proteinExistence type="predicted"/>
<evidence type="ECO:0000256" key="2">
    <source>
        <dbReference type="PROSITE-ProRule" id="PRU00221"/>
    </source>
</evidence>
<dbReference type="InterPro" id="IPR001680">
    <property type="entry name" value="WD40_rpt"/>
</dbReference>
<dbReference type="SMART" id="SM00320">
    <property type="entry name" value="WD40"/>
    <property type="match status" value="5"/>
</dbReference>
<dbReference type="PROSITE" id="PS50818">
    <property type="entry name" value="INTEIN_C_TER"/>
    <property type="match status" value="1"/>
</dbReference>
<dbReference type="PANTHER" id="PTHR44675">
    <property type="entry name" value="PAK1 INTERACTING PROTEIN 1"/>
    <property type="match status" value="1"/>
</dbReference>
<dbReference type="InterPro" id="IPR015943">
    <property type="entry name" value="WD40/YVTN_repeat-like_dom_sf"/>
</dbReference>
<feature type="region of interest" description="Disordered" evidence="3">
    <location>
        <begin position="382"/>
        <end position="491"/>
    </location>
</feature>
<feature type="compositionally biased region" description="Basic and acidic residues" evidence="3">
    <location>
        <begin position="401"/>
        <end position="414"/>
    </location>
</feature>
<reference evidence="4 5" key="1">
    <citation type="journal article" date="2017" name="Curr. Biol.">
        <title>The Evolution of Venom by Co-option of Single-Copy Genes.</title>
        <authorList>
            <person name="Martinson E.O."/>
            <person name="Mrinalini"/>
            <person name="Kelkar Y.D."/>
            <person name="Chang C.H."/>
            <person name="Werren J.H."/>
        </authorList>
    </citation>
    <scope>NUCLEOTIDE SEQUENCE [LARGE SCALE GENOMIC DNA]</scope>
    <source>
        <strain evidence="4 5">Alberta</strain>
        <tissue evidence="4">Whole body</tissue>
    </source>
</reference>
<name>A0A232EVQ7_9HYME</name>
<evidence type="ECO:0000256" key="1">
    <source>
        <dbReference type="ARBA" id="ARBA00045213"/>
    </source>
</evidence>
<dbReference type="PANTHER" id="PTHR44675:SF1">
    <property type="entry name" value="P21-ACTIVATED PROTEIN KINASE-INTERACTING PROTEIN 1"/>
    <property type="match status" value="1"/>
</dbReference>
<sequence>TASTNEHYRDFLRVKTMAPNLEVVVGTYEQFLLGYTVDDVVNKYKMEQSFATHSHLASIRSVASNKHYLASSAADDTVCLYDMRTRMENGKLVHHNDTVNSVAFTPDASHIITASSDGTIGIVRCGNWQVEKHWLKPHKGLAVDTLAVHPTGKIAMTTGHDGVLRTWNLVKGRQAYATNLVPRWKLDAKNISVLKWSPTGNSYLLAANNRIDVYSVETAGIKEEFNFDAKVVCVEYLNDEYIAIGLADGKIIIHNCETGDLTKEIQAHEARVKCLASEGDMLVSASSSGEIKLWSVKSNELKLLSSTNCSARISCLTLNSCEYLKKKQDEITVLDKVPEKPSNKLRLKQCVIIEEEGGDENKTTRMSKKKRDKKKARKLLEEAEQANAEDENVKTVQTKKMKTDLPKKQKRDTSDLPSENPKKKKKLDSPNKRKSTDSVDDDITEVPAKKKKQKGIATEKAIADKSNQINANKKKRKIPLEDTENSPKKQKAVVAKVHKGEHALLKKKKKKNFKNKISR</sequence>
<protein>
    <recommendedName>
        <fullName evidence="6">WD repeat-containing protein 55 homolog</fullName>
    </recommendedName>
</protein>
<comment type="function">
    <text evidence="1">Negatively regulates the PAK1 kinase. PAK1 is a member of the PAK kinase family, which has been shown to play a positive role in the regulation of signaling pathways involving MAPK8 and RELA. PAK1 exists as an inactive homodimer, which is activated by binding of small GTPases such as CDC42 to an N-terminal regulatory domain. PAK1IP1 also binds to the N-terminus of PAK1, and inhibits the specific activation of PAK1 by CDC42. May be involved in ribosomal large subunit assembly.</text>
</comment>
<dbReference type="PROSITE" id="PS50294">
    <property type="entry name" value="WD_REPEATS_REGION"/>
    <property type="match status" value="1"/>
</dbReference>
<feature type="repeat" description="WD" evidence="2">
    <location>
        <begin position="265"/>
        <end position="304"/>
    </location>
</feature>
<dbReference type="InterPro" id="IPR051959">
    <property type="entry name" value="PAK1-Kinase_Regulator"/>
</dbReference>
<dbReference type="InterPro" id="IPR030934">
    <property type="entry name" value="Intein_C"/>
</dbReference>
<gene>
    <name evidence="4" type="ORF">TSAR_009980</name>
</gene>